<proteinExistence type="predicted"/>
<evidence type="ECO:0000313" key="3">
    <source>
        <dbReference type="Proteomes" id="UP001279734"/>
    </source>
</evidence>
<dbReference type="Proteomes" id="UP001279734">
    <property type="component" value="Unassembled WGS sequence"/>
</dbReference>
<evidence type="ECO:0000313" key="2">
    <source>
        <dbReference type="EMBL" id="GMH29316.1"/>
    </source>
</evidence>
<organism evidence="2 3">
    <name type="scientific">Nepenthes gracilis</name>
    <name type="common">Slender pitcher plant</name>
    <dbReference type="NCBI Taxonomy" id="150966"/>
    <lineage>
        <taxon>Eukaryota</taxon>
        <taxon>Viridiplantae</taxon>
        <taxon>Streptophyta</taxon>
        <taxon>Embryophyta</taxon>
        <taxon>Tracheophyta</taxon>
        <taxon>Spermatophyta</taxon>
        <taxon>Magnoliopsida</taxon>
        <taxon>eudicotyledons</taxon>
        <taxon>Gunneridae</taxon>
        <taxon>Pentapetalae</taxon>
        <taxon>Caryophyllales</taxon>
        <taxon>Nepenthaceae</taxon>
        <taxon>Nepenthes</taxon>
    </lineage>
</organism>
<protein>
    <submittedName>
        <fullName evidence="2">Uncharacterized protein</fullName>
    </submittedName>
</protein>
<feature type="region of interest" description="Disordered" evidence="1">
    <location>
        <begin position="1"/>
        <end position="33"/>
    </location>
</feature>
<name>A0AAD3THY2_NEPGR</name>
<reference evidence="2" key="1">
    <citation type="submission" date="2023-05" db="EMBL/GenBank/DDBJ databases">
        <title>Nepenthes gracilis genome sequencing.</title>
        <authorList>
            <person name="Fukushima K."/>
        </authorList>
    </citation>
    <scope>NUCLEOTIDE SEQUENCE</scope>
    <source>
        <strain evidence="2">SING2019-196</strain>
    </source>
</reference>
<comment type="caution">
    <text evidence="2">The sequence shown here is derived from an EMBL/GenBank/DDBJ whole genome shotgun (WGS) entry which is preliminary data.</text>
</comment>
<dbReference type="EMBL" id="BSYO01000036">
    <property type="protein sequence ID" value="GMH29316.1"/>
    <property type="molecule type" value="Genomic_DNA"/>
</dbReference>
<evidence type="ECO:0000256" key="1">
    <source>
        <dbReference type="SAM" id="MobiDB-lite"/>
    </source>
</evidence>
<feature type="compositionally biased region" description="Basic and acidic residues" evidence="1">
    <location>
        <begin position="1"/>
        <end position="15"/>
    </location>
</feature>
<feature type="compositionally biased region" description="Low complexity" evidence="1">
    <location>
        <begin position="104"/>
        <end position="141"/>
    </location>
</feature>
<feature type="region of interest" description="Disordered" evidence="1">
    <location>
        <begin position="104"/>
        <end position="192"/>
    </location>
</feature>
<dbReference type="AlphaFoldDB" id="A0AAD3THY2"/>
<sequence>MSDQGERRTQKDKLNQDSGKTLSLSPDSAAASSSSALATAASLDCVNFTSAAHATLVRIIREEVDREVKRLYDHGEGRMQRRPLTRHDSRLRSASLSYVRPSFAASSAHASSSQDPRVSSSSRVSYLRPSSASSARATTSSGNFPSSSAPISCHRPSPASPRPTASSSAPHSFLRPSSTTPSSPLPPSKREEARVLIEKPASWIWRASCPVTIAAGEMPPPSIVPNSVHLLYCKPFPRSQNKPSSSSSSSEKEEEEELLAERFNDGLVITHQCHSCGTRYQIEVSQEKKDDFFPEYFE</sequence>
<feature type="compositionally biased region" description="Low complexity" evidence="1">
    <location>
        <begin position="22"/>
        <end position="33"/>
    </location>
</feature>
<feature type="region of interest" description="Disordered" evidence="1">
    <location>
        <begin position="238"/>
        <end position="258"/>
    </location>
</feature>
<feature type="compositionally biased region" description="Low complexity" evidence="1">
    <location>
        <begin position="154"/>
        <end position="182"/>
    </location>
</feature>
<keyword evidence="3" id="KW-1185">Reference proteome</keyword>
<accession>A0AAD3THY2</accession>
<gene>
    <name evidence="2" type="ORF">Nepgr_031159</name>
</gene>